<evidence type="ECO:0000313" key="1">
    <source>
        <dbReference type="EMBL" id="KAG8639385.1"/>
    </source>
</evidence>
<sequence length="403" mass="45334">MTGSIPSCHNLRVMDISYNHLSGKIPNWIRNMSSLQILDLSQNNISGSLPSNFCPRDLTEVHLSKNMLQGLLKDSFYNCPSLVVLDLSHNNLIGRIPKWIGEIPLGYILLSHNHFEGEIPIQLCKLDKLSLIDLSYNNLSGHIPHCLRCSSNYWYRQQEALLDPPTTALAPSVAYSPDVQPEQPVEFTTKNSSYFYQPSILHYFSGIDLSCNNLTGEIPPELGKLDMIKVLNLSHNKLIGAIPPTFSNLRQIESLDLSYNNLQGKIPSQLTQLYSLAVFNVAHNNLSGKTPERVAQFATFDQSSYEGNPLLCGLPLPKSCNNTSPSPPVTPTEEKEDNGFMDMGVFYVSFVVSYIMVLLAIAAVLYINPYWRRRWFYFIETSLTNCYYFLVDNIPLLSKLGVS</sequence>
<evidence type="ECO:0000313" key="2">
    <source>
        <dbReference type="Proteomes" id="UP000091857"/>
    </source>
</evidence>
<name>A0ACB7GGM3_MANES</name>
<accession>A0ACB7GGM3</accession>
<organism evidence="1 2">
    <name type="scientific">Manihot esculenta</name>
    <name type="common">Cassava</name>
    <name type="synonym">Jatropha manihot</name>
    <dbReference type="NCBI Taxonomy" id="3983"/>
    <lineage>
        <taxon>Eukaryota</taxon>
        <taxon>Viridiplantae</taxon>
        <taxon>Streptophyta</taxon>
        <taxon>Embryophyta</taxon>
        <taxon>Tracheophyta</taxon>
        <taxon>Spermatophyta</taxon>
        <taxon>Magnoliopsida</taxon>
        <taxon>eudicotyledons</taxon>
        <taxon>Gunneridae</taxon>
        <taxon>Pentapetalae</taxon>
        <taxon>rosids</taxon>
        <taxon>fabids</taxon>
        <taxon>Malpighiales</taxon>
        <taxon>Euphorbiaceae</taxon>
        <taxon>Crotonoideae</taxon>
        <taxon>Manihoteae</taxon>
        <taxon>Manihot</taxon>
    </lineage>
</organism>
<proteinExistence type="predicted"/>
<gene>
    <name evidence="1" type="ORF">MANES_14G136884v8</name>
</gene>
<keyword evidence="2" id="KW-1185">Reference proteome</keyword>
<dbReference type="EMBL" id="CM004400">
    <property type="protein sequence ID" value="KAG8639385.1"/>
    <property type="molecule type" value="Genomic_DNA"/>
</dbReference>
<comment type="caution">
    <text evidence="1">The sequence shown here is derived from an EMBL/GenBank/DDBJ whole genome shotgun (WGS) entry which is preliminary data.</text>
</comment>
<dbReference type="Proteomes" id="UP000091857">
    <property type="component" value="Chromosome 14"/>
</dbReference>
<protein>
    <submittedName>
        <fullName evidence="1">Uncharacterized protein</fullName>
    </submittedName>
</protein>
<reference evidence="2" key="1">
    <citation type="journal article" date="2016" name="Nat. Biotechnol.">
        <title>Sequencing wild and cultivated cassava and related species reveals extensive interspecific hybridization and genetic diversity.</title>
        <authorList>
            <person name="Bredeson J.V."/>
            <person name="Lyons J.B."/>
            <person name="Prochnik S.E."/>
            <person name="Wu G.A."/>
            <person name="Ha C.M."/>
            <person name="Edsinger-Gonzales E."/>
            <person name="Grimwood J."/>
            <person name="Schmutz J."/>
            <person name="Rabbi I.Y."/>
            <person name="Egesi C."/>
            <person name="Nauluvula P."/>
            <person name="Lebot V."/>
            <person name="Ndunguru J."/>
            <person name="Mkamilo G."/>
            <person name="Bart R.S."/>
            <person name="Setter T.L."/>
            <person name="Gleadow R.M."/>
            <person name="Kulakow P."/>
            <person name="Ferguson M.E."/>
            <person name="Rounsley S."/>
            <person name="Rokhsar D.S."/>
        </authorList>
    </citation>
    <scope>NUCLEOTIDE SEQUENCE [LARGE SCALE GENOMIC DNA]</scope>
    <source>
        <strain evidence="2">cv. AM560-2</strain>
    </source>
</reference>